<reference evidence="2" key="1">
    <citation type="submission" date="2023-07" db="EMBL/GenBank/DDBJ databases">
        <authorList>
            <person name="Kim M."/>
        </authorList>
    </citation>
    <scope>NUCLEOTIDE SEQUENCE</scope>
    <source>
        <strain evidence="2">BIUV-7</strain>
    </source>
</reference>
<gene>
    <name evidence="2" type="ORF">Q4F19_09040</name>
</gene>
<name>A0ABT8Y9Z0_9SPHN</name>
<keyword evidence="1" id="KW-0732">Signal</keyword>
<dbReference type="Proteomes" id="UP001169764">
    <property type="component" value="Unassembled WGS sequence"/>
</dbReference>
<sequence>MKISAALALALAVCAVPASAQEAAPSPSATNVAVSQGATIFTADGRRVGRIDRVRGSSVSVIYAGKFIEIPISTLSAGDNGLKTSLAKADLAKL</sequence>
<proteinExistence type="predicted"/>
<protein>
    <recommendedName>
        <fullName evidence="4">PRC-barrel domain-containing protein</fullName>
    </recommendedName>
</protein>
<evidence type="ECO:0000313" key="2">
    <source>
        <dbReference type="EMBL" id="MDO6414524.1"/>
    </source>
</evidence>
<dbReference type="RefSeq" id="WP_303541753.1">
    <property type="nucleotide sequence ID" value="NZ_JAUOTP010000003.1"/>
</dbReference>
<feature type="chain" id="PRO_5046038081" description="PRC-barrel domain-containing protein" evidence="1">
    <location>
        <begin position="21"/>
        <end position="94"/>
    </location>
</feature>
<feature type="signal peptide" evidence="1">
    <location>
        <begin position="1"/>
        <end position="20"/>
    </location>
</feature>
<comment type="caution">
    <text evidence="2">The sequence shown here is derived from an EMBL/GenBank/DDBJ whole genome shotgun (WGS) entry which is preliminary data.</text>
</comment>
<dbReference type="EMBL" id="JAUOTP010000003">
    <property type="protein sequence ID" value="MDO6414524.1"/>
    <property type="molecule type" value="Genomic_DNA"/>
</dbReference>
<evidence type="ECO:0000313" key="3">
    <source>
        <dbReference type="Proteomes" id="UP001169764"/>
    </source>
</evidence>
<evidence type="ECO:0008006" key="4">
    <source>
        <dbReference type="Google" id="ProtNLM"/>
    </source>
</evidence>
<keyword evidence="3" id="KW-1185">Reference proteome</keyword>
<organism evidence="2 3">
    <name type="scientific">Sphingomonas natans</name>
    <dbReference type="NCBI Taxonomy" id="3063330"/>
    <lineage>
        <taxon>Bacteria</taxon>
        <taxon>Pseudomonadati</taxon>
        <taxon>Pseudomonadota</taxon>
        <taxon>Alphaproteobacteria</taxon>
        <taxon>Sphingomonadales</taxon>
        <taxon>Sphingomonadaceae</taxon>
        <taxon>Sphingomonas</taxon>
    </lineage>
</organism>
<evidence type="ECO:0000256" key="1">
    <source>
        <dbReference type="SAM" id="SignalP"/>
    </source>
</evidence>
<accession>A0ABT8Y9Z0</accession>